<sequence>MESLLPKDCRLPDLLPTLPQRWKRRSPHSGNDAFCLRRLGLSSRCLRTLTGNPGS</sequence>
<accession>A6KQ08</accession>
<organism evidence="1 2">
    <name type="scientific">Rattus norvegicus</name>
    <name type="common">Rat</name>
    <dbReference type="NCBI Taxonomy" id="10116"/>
    <lineage>
        <taxon>Eukaryota</taxon>
        <taxon>Metazoa</taxon>
        <taxon>Chordata</taxon>
        <taxon>Craniata</taxon>
        <taxon>Vertebrata</taxon>
        <taxon>Euteleostomi</taxon>
        <taxon>Mammalia</taxon>
        <taxon>Eutheria</taxon>
        <taxon>Euarchontoglires</taxon>
        <taxon>Glires</taxon>
        <taxon>Rodentia</taxon>
        <taxon>Myomorpha</taxon>
        <taxon>Muroidea</taxon>
        <taxon>Muridae</taxon>
        <taxon>Murinae</taxon>
        <taxon>Rattus</taxon>
    </lineage>
</organism>
<reference evidence="1 2" key="1">
    <citation type="submission" date="2005-07" db="EMBL/GenBank/DDBJ databases">
        <authorList>
            <person name="Mural R.J."/>
            <person name="Li P.W."/>
            <person name="Adams M.D."/>
            <person name="Amanatides P.G."/>
            <person name="Baden-Tillson H."/>
            <person name="Barnstead M."/>
            <person name="Chin S.H."/>
            <person name="Dew I."/>
            <person name="Evans C.A."/>
            <person name="Ferriera S."/>
            <person name="Flanigan M."/>
            <person name="Fosler C."/>
            <person name="Glodek A."/>
            <person name="Gu Z."/>
            <person name="Holt R.A."/>
            <person name="Jennings D."/>
            <person name="Kraft C.L."/>
            <person name="Lu F."/>
            <person name="Nguyen T."/>
            <person name="Nusskern D.R."/>
            <person name="Pfannkoch C.M."/>
            <person name="Sitter C."/>
            <person name="Sutton G.G."/>
            <person name="Venter J.C."/>
            <person name="Wang Z."/>
            <person name="Woodage T."/>
            <person name="Zheng X.H."/>
            <person name="Zhong F."/>
        </authorList>
    </citation>
    <scope>NUCLEOTIDE SEQUENCE [LARGE SCALE GENOMIC DNA]</scope>
    <source>
        <strain>BN</strain>
        <strain evidence="2">Sprague-Dawley</strain>
    </source>
</reference>
<proteinExistence type="predicted"/>
<gene>
    <name evidence="1" type="primary">RGD1564611_predicted</name>
    <name evidence="1" type="ORF">rCG_58907</name>
</gene>
<dbReference type="AlphaFoldDB" id="A6KQ08"/>
<dbReference type="Proteomes" id="UP000234681">
    <property type="component" value="Chromosome 12"/>
</dbReference>
<protein>
    <submittedName>
        <fullName evidence="1">Similar to neuropathy target esterase homolog (Predicted), isoform CRA_b</fullName>
    </submittedName>
</protein>
<evidence type="ECO:0000313" key="1">
    <source>
        <dbReference type="EMBL" id="EDL74934.1"/>
    </source>
</evidence>
<name>A6KQ08_RAT</name>
<dbReference type="EMBL" id="CH474084">
    <property type="protein sequence ID" value="EDL74934.1"/>
    <property type="molecule type" value="Genomic_DNA"/>
</dbReference>
<evidence type="ECO:0000313" key="2">
    <source>
        <dbReference type="Proteomes" id="UP000234681"/>
    </source>
</evidence>